<accession>A0A7V2SVJ8</accession>
<dbReference type="Pfam" id="PF00005">
    <property type="entry name" value="ABC_tran"/>
    <property type="match status" value="1"/>
</dbReference>
<keyword evidence="2" id="KW-0547">Nucleotide-binding</keyword>
<evidence type="ECO:0000313" key="2">
    <source>
        <dbReference type="EMBL" id="HFC46700.1"/>
    </source>
</evidence>
<keyword evidence="2" id="KW-0067">ATP-binding</keyword>
<name>A0A7V2SVJ8_9BACT</name>
<protein>
    <submittedName>
        <fullName evidence="2">ABC transporter ATP-binding protein</fullName>
    </submittedName>
</protein>
<feature type="non-terminal residue" evidence="2">
    <location>
        <position position="1"/>
    </location>
</feature>
<dbReference type="AlphaFoldDB" id="A0A7V2SVJ8"/>
<dbReference type="SUPFAM" id="SSF52540">
    <property type="entry name" value="P-loop containing nucleoside triphosphate hydrolases"/>
    <property type="match status" value="1"/>
</dbReference>
<comment type="caution">
    <text evidence="2">The sequence shown here is derived from an EMBL/GenBank/DDBJ whole genome shotgun (WGS) entry which is preliminary data.</text>
</comment>
<dbReference type="PANTHER" id="PTHR43582">
    <property type="entry name" value="LINEARMYCIN RESISTANCE ATP-BINDING PROTEIN LNRL"/>
    <property type="match status" value="1"/>
</dbReference>
<dbReference type="GO" id="GO:0016887">
    <property type="term" value="F:ATP hydrolysis activity"/>
    <property type="evidence" value="ECO:0007669"/>
    <property type="project" value="InterPro"/>
</dbReference>
<dbReference type="PANTHER" id="PTHR43582:SF2">
    <property type="entry name" value="LINEARMYCIN RESISTANCE ATP-BINDING PROTEIN LNRL"/>
    <property type="match status" value="1"/>
</dbReference>
<organism evidence="2">
    <name type="scientific">Dissulfuribacter thermophilus</name>
    <dbReference type="NCBI Taxonomy" id="1156395"/>
    <lineage>
        <taxon>Bacteria</taxon>
        <taxon>Pseudomonadati</taxon>
        <taxon>Thermodesulfobacteriota</taxon>
        <taxon>Dissulfuribacteria</taxon>
        <taxon>Dissulfuribacterales</taxon>
        <taxon>Dissulfuribacteraceae</taxon>
        <taxon>Dissulfuribacter</taxon>
    </lineage>
</organism>
<gene>
    <name evidence="2" type="ORF">ENJ63_02330</name>
</gene>
<dbReference type="GO" id="GO:0005524">
    <property type="term" value="F:ATP binding"/>
    <property type="evidence" value="ECO:0007669"/>
    <property type="project" value="UniProtKB-KW"/>
</dbReference>
<dbReference type="EMBL" id="DRND01000193">
    <property type="protein sequence ID" value="HFC46700.1"/>
    <property type="molecule type" value="Genomic_DNA"/>
</dbReference>
<feature type="domain" description="ABC transporter" evidence="1">
    <location>
        <begin position="2"/>
        <end position="79"/>
    </location>
</feature>
<dbReference type="Gene3D" id="3.40.50.300">
    <property type="entry name" value="P-loop containing nucleotide triphosphate hydrolases"/>
    <property type="match status" value="1"/>
</dbReference>
<proteinExistence type="predicted"/>
<dbReference type="InterPro" id="IPR027417">
    <property type="entry name" value="P-loop_NTPase"/>
</dbReference>
<dbReference type="Proteomes" id="UP000885797">
    <property type="component" value="Unassembled WGS sequence"/>
</dbReference>
<dbReference type="InterPro" id="IPR003439">
    <property type="entry name" value="ABC_transporter-like_ATP-bd"/>
</dbReference>
<reference evidence="2" key="1">
    <citation type="journal article" date="2020" name="mSystems">
        <title>Genome- and Community-Level Interaction Insights into Carbon Utilization and Element Cycling Functions of Hydrothermarchaeota in Hydrothermal Sediment.</title>
        <authorList>
            <person name="Zhou Z."/>
            <person name="Liu Y."/>
            <person name="Xu W."/>
            <person name="Pan J."/>
            <person name="Luo Z.H."/>
            <person name="Li M."/>
        </authorList>
    </citation>
    <scope>NUCLEOTIDE SEQUENCE [LARGE SCALE GENOMIC DNA]</scope>
    <source>
        <strain evidence="2">HyVt-503</strain>
    </source>
</reference>
<evidence type="ECO:0000259" key="1">
    <source>
        <dbReference type="Pfam" id="PF00005"/>
    </source>
</evidence>
<sequence length="195" mass="22545">INLDQELSVQENLDIHAHLYGLSKRERKERILELLALMDMEDRAQSLVKHLSGGLKRRVMFARALLHRPSILFLDEPTSGLDAAIRRRIWGIIKEIQQMGTTIFLTTHHIEEAEFLSDRVAFLDEGRIVAIDTPERLKSGIGEWAVDRVKYGRLVTSYFKDRQEALAYKEEGGFTLRKVNLEDAFLQMTGKKVRR</sequence>